<dbReference type="EMBL" id="JARPOI010000007">
    <property type="protein sequence ID" value="KAJ9177628.1"/>
    <property type="molecule type" value="Genomic_DNA"/>
</dbReference>
<evidence type="ECO:0000256" key="7">
    <source>
        <dbReference type="SAM" id="MobiDB-lite"/>
    </source>
</evidence>
<accession>A0ABQ9ME46</accession>
<evidence type="ECO:0000256" key="2">
    <source>
        <dbReference type="ARBA" id="ARBA00009374"/>
    </source>
</evidence>
<dbReference type="PANTHER" id="PTHR33059">
    <property type="entry name" value="FCS-LIKE ZINC FINGER 5"/>
    <property type="match status" value="1"/>
</dbReference>
<dbReference type="InterPro" id="IPR007650">
    <property type="entry name" value="Zf-FLZ_dom"/>
</dbReference>
<sequence length="197" mass="21902">MLLRKRPRPPIRRTTSVSGITVDLPNVDAVEMPSSDDHGSNQNHQMIGDPHHALVGTEEECLSYYNNYYNMSGFDGNSNGLYDQRFLPTMLSPRNNQRRSSGDFLETAHFLRTCGLCKRRLAHGKDIYMYRGDTAFCSVECREQQMKNDERKEKLSGVVIMASKKEDHHASPSTTSSSSKAAAAAAASRKSETLAAA</sequence>
<comment type="subcellular location">
    <subcellularLocation>
        <location evidence="1">Cytoplasm</location>
    </subcellularLocation>
</comment>
<keyword evidence="3" id="KW-0963">Cytoplasm</keyword>
<keyword evidence="4" id="KW-0479">Metal-binding</keyword>
<evidence type="ECO:0000259" key="8">
    <source>
        <dbReference type="PROSITE" id="PS51795"/>
    </source>
</evidence>
<gene>
    <name evidence="9" type="ORF">P3X46_012828</name>
</gene>
<evidence type="ECO:0000256" key="6">
    <source>
        <dbReference type="PROSITE-ProRule" id="PRU01131"/>
    </source>
</evidence>
<comment type="caution">
    <text evidence="9">The sequence shown here is derived from an EMBL/GenBank/DDBJ whole genome shotgun (WGS) entry which is preliminary data.</text>
</comment>
<keyword evidence="5" id="KW-0863">Zinc-finger</keyword>
<feature type="domain" description="FLZ-type" evidence="8">
    <location>
        <begin position="109"/>
        <end position="153"/>
    </location>
</feature>
<evidence type="ECO:0000256" key="5">
    <source>
        <dbReference type="ARBA" id="ARBA00022771"/>
    </source>
</evidence>
<evidence type="ECO:0000256" key="4">
    <source>
        <dbReference type="ARBA" id="ARBA00022723"/>
    </source>
</evidence>
<feature type="compositionally biased region" description="Low complexity" evidence="7">
    <location>
        <begin position="171"/>
        <end position="197"/>
    </location>
</feature>
<feature type="region of interest" description="Disordered" evidence="7">
    <location>
        <begin position="162"/>
        <end position="197"/>
    </location>
</feature>
<organism evidence="9 10">
    <name type="scientific">Hevea brasiliensis</name>
    <name type="common">Para rubber tree</name>
    <name type="synonym">Siphonia brasiliensis</name>
    <dbReference type="NCBI Taxonomy" id="3981"/>
    <lineage>
        <taxon>Eukaryota</taxon>
        <taxon>Viridiplantae</taxon>
        <taxon>Streptophyta</taxon>
        <taxon>Embryophyta</taxon>
        <taxon>Tracheophyta</taxon>
        <taxon>Spermatophyta</taxon>
        <taxon>Magnoliopsida</taxon>
        <taxon>eudicotyledons</taxon>
        <taxon>Gunneridae</taxon>
        <taxon>Pentapetalae</taxon>
        <taxon>rosids</taxon>
        <taxon>fabids</taxon>
        <taxon>Malpighiales</taxon>
        <taxon>Euphorbiaceae</taxon>
        <taxon>Crotonoideae</taxon>
        <taxon>Micrandreae</taxon>
        <taxon>Hevea</taxon>
    </lineage>
</organism>
<evidence type="ECO:0000313" key="9">
    <source>
        <dbReference type="EMBL" id="KAJ9177628.1"/>
    </source>
</evidence>
<comment type="similarity">
    <text evidence="2">Belongs to the FLZ family.</text>
</comment>
<keyword evidence="5" id="KW-0862">Zinc</keyword>
<protein>
    <recommendedName>
        <fullName evidence="8">FLZ-type domain-containing protein</fullName>
    </recommendedName>
</protein>
<reference evidence="9" key="1">
    <citation type="journal article" date="2023" name="Plant Biotechnol. J.">
        <title>Chromosome-level wild Hevea brasiliensis genome provides new tools for genomic-assisted breeding and valuable loci to elevate rubber yield.</title>
        <authorList>
            <person name="Cheng H."/>
            <person name="Song X."/>
            <person name="Hu Y."/>
            <person name="Wu T."/>
            <person name="Yang Q."/>
            <person name="An Z."/>
            <person name="Feng S."/>
            <person name="Deng Z."/>
            <person name="Wu W."/>
            <person name="Zeng X."/>
            <person name="Tu M."/>
            <person name="Wang X."/>
            <person name="Huang H."/>
        </authorList>
    </citation>
    <scope>NUCLEOTIDE SEQUENCE</scope>
    <source>
        <strain evidence="9">MT/VB/25A 57/8</strain>
    </source>
</reference>
<evidence type="ECO:0000256" key="1">
    <source>
        <dbReference type="ARBA" id="ARBA00004496"/>
    </source>
</evidence>
<name>A0ABQ9ME46_HEVBR</name>
<dbReference type="Pfam" id="PF04570">
    <property type="entry name" value="zf-FLZ"/>
    <property type="match status" value="1"/>
</dbReference>
<dbReference type="Proteomes" id="UP001174677">
    <property type="component" value="Chromosome 7"/>
</dbReference>
<proteinExistence type="inferred from homology"/>
<keyword evidence="10" id="KW-1185">Reference proteome</keyword>
<dbReference type="PANTHER" id="PTHR33059:SF76">
    <property type="entry name" value="FCS-LIKE ZINC FINGER 7"/>
    <property type="match status" value="1"/>
</dbReference>
<feature type="zinc finger region" description="FLZ-type" evidence="6">
    <location>
        <begin position="109"/>
        <end position="153"/>
    </location>
</feature>
<evidence type="ECO:0000256" key="3">
    <source>
        <dbReference type="ARBA" id="ARBA00022490"/>
    </source>
</evidence>
<evidence type="ECO:0000313" key="10">
    <source>
        <dbReference type="Proteomes" id="UP001174677"/>
    </source>
</evidence>
<dbReference type="PROSITE" id="PS51795">
    <property type="entry name" value="ZF_FLZ"/>
    <property type="match status" value="1"/>
</dbReference>